<dbReference type="PROSITE" id="PS50113">
    <property type="entry name" value="PAC"/>
    <property type="match status" value="1"/>
</dbReference>
<dbReference type="InterPro" id="IPR000700">
    <property type="entry name" value="PAS-assoc_C"/>
</dbReference>
<dbReference type="GO" id="GO:0003677">
    <property type="term" value="F:DNA binding"/>
    <property type="evidence" value="ECO:0007669"/>
    <property type="project" value="UniProtKB-KW"/>
</dbReference>
<reference evidence="7" key="1">
    <citation type="submission" date="2016-10" db="EMBL/GenBank/DDBJ databases">
        <authorList>
            <person name="Varghese N."/>
        </authorList>
    </citation>
    <scope>NUCLEOTIDE SEQUENCE [LARGE SCALE GENOMIC DNA]</scope>
    <source>
        <strain evidence="7">DSM 18820</strain>
    </source>
</reference>
<sequence>MKPVIDEQAQRIWKVISERNGVGRVVTAVDFRLELELHRRLLSFFQVGEFYYFILNVKAFAFELVSAEVSSVLGYAPEEVDVAFIMNSIHPEDQPWFLSCEKKVGDFFSGLTLEQIPNYKVRYDYRIRKKNGEYIRVLQQVITIQFDEQGHVLRTLGTHTDISHLKRDGAPVLSFIGLNGEPSYTDVPVEKMRLPAHSLLSARERTILLLLTQGYNSEEIGKQLFISKSTVQTHRRNILHKTGCRTTPALISFAVKSGVV</sequence>
<keyword evidence="7" id="KW-1185">Reference proteome</keyword>
<dbReference type="Gene3D" id="1.10.10.10">
    <property type="entry name" value="Winged helix-like DNA-binding domain superfamily/Winged helix DNA-binding domain"/>
    <property type="match status" value="1"/>
</dbReference>
<gene>
    <name evidence="6" type="ORF">SAMN04487941_0115</name>
</gene>
<dbReference type="PANTHER" id="PTHR44688:SF16">
    <property type="entry name" value="DNA-BINDING TRANSCRIPTIONAL ACTIVATOR DEVR_DOSR"/>
    <property type="match status" value="1"/>
</dbReference>
<dbReference type="SMART" id="SM00086">
    <property type="entry name" value="PAC"/>
    <property type="match status" value="1"/>
</dbReference>
<evidence type="ECO:0000259" key="4">
    <source>
        <dbReference type="PROSITE" id="PS50043"/>
    </source>
</evidence>
<evidence type="ECO:0000256" key="2">
    <source>
        <dbReference type="ARBA" id="ARBA00023125"/>
    </source>
</evidence>
<evidence type="ECO:0000313" key="7">
    <source>
        <dbReference type="Proteomes" id="UP000182491"/>
    </source>
</evidence>
<dbReference type="AlphaFoldDB" id="A0A1I7KYF9"/>
<evidence type="ECO:0000259" key="5">
    <source>
        <dbReference type="PROSITE" id="PS50113"/>
    </source>
</evidence>
<dbReference type="InterPro" id="IPR013655">
    <property type="entry name" value="PAS_fold_3"/>
</dbReference>
<dbReference type="Pfam" id="PF00196">
    <property type="entry name" value="GerE"/>
    <property type="match status" value="1"/>
</dbReference>
<dbReference type="STRING" id="388950.GCA_001611675_02938"/>
<protein>
    <submittedName>
        <fullName evidence="6">PAS fold-containing protein</fullName>
    </submittedName>
</protein>
<dbReference type="Pfam" id="PF08447">
    <property type="entry name" value="PAS_3"/>
    <property type="match status" value="1"/>
</dbReference>
<dbReference type="PROSITE" id="PS50043">
    <property type="entry name" value="HTH_LUXR_2"/>
    <property type="match status" value="1"/>
</dbReference>
<dbReference type="InterPro" id="IPR001610">
    <property type="entry name" value="PAC"/>
</dbReference>
<dbReference type="PANTHER" id="PTHR44688">
    <property type="entry name" value="DNA-BINDING TRANSCRIPTIONAL ACTIVATOR DEVR_DOSR"/>
    <property type="match status" value="1"/>
</dbReference>
<name>A0A1I7KYF9_9BACT</name>
<dbReference type="Gene3D" id="3.30.450.20">
    <property type="entry name" value="PAS domain"/>
    <property type="match status" value="1"/>
</dbReference>
<dbReference type="SMART" id="SM00421">
    <property type="entry name" value="HTH_LUXR"/>
    <property type="match status" value="1"/>
</dbReference>
<evidence type="ECO:0000256" key="1">
    <source>
        <dbReference type="ARBA" id="ARBA00023015"/>
    </source>
</evidence>
<accession>A0A1I7KYF9</accession>
<proteinExistence type="predicted"/>
<dbReference type="InterPro" id="IPR035965">
    <property type="entry name" value="PAS-like_dom_sf"/>
</dbReference>
<dbReference type="InterPro" id="IPR036388">
    <property type="entry name" value="WH-like_DNA-bd_sf"/>
</dbReference>
<keyword evidence="2" id="KW-0238">DNA-binding</keyword>
<dbReference type="PRINTS" id="PR00038">
    <property type="entry name" value="HTHLUXR"/>
</dbReference>
<dbReference type="RefSeq" id="WP_082815248.1">
    <property type="nucleotide sequence ID" value="NZ_BMXC01000006.1"/>
</dbReference>
<feature type="domain" description="HTH luxR-type" evidence="4">
    <location>
        <begin position="193"/>
        <end position="258"/>
    </location>
</feature>
<dbReference type="Proteomes" id="UP000182491">
    <property type="component" value="Unassembled WGS sequence"/>
</dbReference>
<dbReference type="OrthoDB" id="1727128at2"/>
<dbReference type="SUPFAM" id="SSF46894">
    <property type="entry name" value="C-terminal effector domain of the bipartite response regulators"/>
    <property type="match status" value="1"/>
</dbReference>
<dbReference type="InterPro" id="IPR016032">
    <property type="entry name" value="Sig_transdc_resp-reg_C-effctor"/>
</dbReference>
<dbReference type="GO" id="GO:0006355">
    <property type="term" value="P:regulation of DNA-templated transcription"/>
    <property type="evidence" value="ECO:0007669"/>
    <property type="project" value="InterPro"/>
</dbReference>
<organism evidence="6 7">
    <name type="scientific">Pontibacter akesuensis</name>
    <dbReference type="NCBI Taxonomy" id="388950"/>
    <lineage>
        <taxon>Bacteria</taxon>
        <taxon>Pseudomonadati</taxon>
        <taxon>Bacteroidota</taxon>
        <taxon>Cytophagia</taxon>
        <taxon>Cytophagales</taxon>
        <taxon>Hymenobacteraceae</taxon>
        <taxon>Pontibacter</taxon>
    </lineage>
</organism>
<dbReference type="EMBL" id="FPCA01000013">
    <property type="protein sequence ID" value="SFV02499.1"/>
    <property type="molecule type" value="Genomic_DNA"/>
</dbReference>
<dbReference type="CDD" id="cd06170">
    <property type="entry name" value="LuxR_C_like"/>
    <property type="match status" value="1"/>
</dbReference>
<feature type="domain" description="PAC" evidence="5">
    <location>
        <begin position="121"/>
        <end position="174"/>
    </location>
</feature>
<evidence type="ECO:0000256" key="3">
    <source>
        <dbReference type="ARBA" id="ARBA00023163"/>
    </source>
</evidence>
<evidence type="ECO:0000313" key="6">
    <source>
        <dbReference type="EMBL" id="SFV02499.1"/>
    </source>
</evidence>
<dbReference type="SUPFAM" id="SSF55785">
    <property type="entry name" value="PYP-like sensor domain (PAS domain)"/>
    <property type="match status" value="1"/>
</dbReference>
<dbReference type="InterPro" id="IPR000014">
    <property type="entry name" value="PAS"/>
</dbReference>
<keyword evidence="1" id="KW-0805">Transcription regulation</keyword>
<keyword evidence="3" id="KW-0804">Transcription</keyword>
<dbReference type="InterPro" id="IPR000792">
    <property type="entry name" value="Tscrpt_reg_LuxR_C"/>
</dbReference>
<dbReference type="CDD" id="cd00130">
    <property type="entry name" value="PAS"/>
    <property type="match status" value="1"/>
</dbReference>
<dbReference type="PROSITE" id="PS00622">
    <property type="entry name" value="HTH_LUXR_1"/>
    <property type="match status" value="1"/>
</dbReference>